<dbReference type="VEuPathDB" id="FungiDB:BDBG_16669"/>
<sequence length="80" mass="8665">MYILFSIAFSIGLYYPAIILSAGSTTNGVQSTLCGVVYSPQFLFCQAFAREFRPQAPPAPRAPATSRNCQVRQGGESDMP</sequence>
<accession>A0A179UJT9</accession>
<keyword evidence="3" id="KW-1185">Reference proteome</keyword>
<gene>
    <name evidence="2" type="ORF">BDBG_16669</name>
</gene>
<dbReference type="KEGG" id="bgh:BDBG_16669"/>
<reference evidence="3" key="1">
    <citation type="journal article" date="2015" name="PLoS Genet.">
        <title>The dynamic genome and transcriptome of the human fungal pathogen Blastomyces and close relative Emmonsia.</title>
        <authorList>
            <person name="Munoz J.F."/>
            <person name="Gauthier G.M."/>
            <person name="Desjardins C.A."/>
            <person name="Gallo J.E."/>
            <person name="Holder J."/>
            <person name="Sullivan T.D."/>
            <person name="Marty A.J."/>
            <person name="Carmen J.C."/>
            <person name="Chen Z."/>
            <person name="Ding L."/>
            <person name="Gujja S."/>
            <person name="Magrini V."/>
            <person name="Misas E."/>
            <person name="Mitreva M."/>
            <person name="Priest M."/>
            <person name="Saif S."/>
            <person name="Whiston E.A."/>
            <person name="Young S."/>
            <person name="Zeng Q."/>
            <person name="Goldman W.E."/>
            <person name="Mardis E.R."/>
            <person name="Taylor J.W."/>
            <person name="McEwen J.G."/>
            <person name="Clay O.K."/>
            <person name="Klein B.S."/>
            <person name="Cuomo C.A."/>
        </authorList>
    </citation>
    <scope>NUCLEOTIDE SEQUENCE [LARGE SCALE GENOMIC DNA]</scope>
    <source>
        <strain evidence="3">SLH14081</strain>
    </source>
</reference>
<dbReference type="EMBL" id="GG657451">
    <property type="protein sequence ID" value="OAT06712.1"/>
    <property type="molecule type" value="Genomic_DNA"/>
</dbReference>
<protein>
    <submittedName>
        <fullName evidence="2">Uncharacterized protein</fullName>
    </submittedName>
</protein>
<feature type="region of interest" description="Disordered" evidence="1">
    <location>
        <begin position="56"/>
        <end position="80"/>
    </location>
</feature>
<organism evidence="2 3">
    <name type="scientific">Blastomyces gilchristii (strain SLH14081)</name>
    <name type="common">Blastomyces dermatitidis</name>
    <dbReference type="NCBI Taxonomy" id="559298"/>
    <lineage>
        <taxon>Eukaryota</taxon>
        <taxon>Fungi</taxon>
        <taxon>Dikarya</taxon>
        <taxon>Ascomycota</taxon>
        <taxon>Pezizomycotina</taxon>
        <taxon>Eurotiomycetes</taxon>
        <taxon>Eurotiomycetidae</taxon>
        <taxon>Onygenales</taxon>
        <taxon>Ajellomycetaceae</taxon>
        <taxon>Blastomyces</taxon>
    </lineage>
</organism>
<evidence type="ECO:0000256" key="1">
    <source>
        <dbReference type="SAM" id="MobiDB-lite"/>
    </source>
</evidence>
<feature type="non-terminal residue" evidence="2">
    <location>
        <position position="80"/>
    </location>
</feature>
<dbReference type="Proteomes" id="UP000002038">
    <property type="component" value="Unassembled WGS sequence"/>
</dbReference>
<dbReference type="AlphaFoldDB" id="A0A179UJT9"/>
<evidence type="ECO:0000313" key="2">
    <source>
        <dbReference type="EMBL" id="OAT06712.1"/>
    </source>
</evidence>
<evidence type="ECO:0000313" key="3">
    <source>
        <dbReference type="Proteomes" id="UP000002038"/>
    </source>
</evidence>
<dbReference type="RefSeq" id="XP_031577364.1">
    <property type="nucleotide sequence ID" value="XM_031724572.1"/>
</dbReference>
<dbReference type="GeneID" id="42528712"/>
<proteinExistence type="predicted"/>
<name>A0A179UJT9_BLAGS</name>